<evidence type="ECO:0000256" key="1">
    <source>
        <dbReference type="SAM" id="MobiDB-lite"/>
    </source>
</evidence>
<dbReference type="AlphaFoldDB" id="A0ABD3N2R0"/>
<proteinExistence type="predicted"/>
<comment type="caution">
    <text evidence="2">The sequence shown here is derived from an EMBL/GenBank/DDBJ whole genome shotgun (WGS) entry which is preliminary data.</text>
</comment>
<gene>
    <name evidence="2" type="ORF">ACHAWO_011544</name>
</gene>
<name>A0ABD3N2R0_9STRA</name>
<sequence length="304" mass="33959">MSNGNQSIQEVKWTDDAIRWQGGLHGDKLSNLQNIEEDSSSGDDNQCLVDPFADPDPTELQTFQFVVPSSIHCSEGASSSTSDEKDKNKQTQTHIEVSIQGYKSEADAVWKSTGLTLWKASHYLCEYQVENPQLFTGNVLELGAGLGLNGILAWKIMCLFAKSAENSVCITDGDTDALIHLRKNIQRNQMNESSNNEPEITCHQLLWGAITSQTFLSQIAQNKKYDTIIASDIIYAPSIVAPLWETVHTLLEKDGVFVMAFARRKVPVSIEMVLESAKGRGFGYELVKEDREEGIWVYLFRFEA</sequence>
<dbReference type="EMBL" id="JALLPJ020001329">
    <property type="protein sequence ID" value="KAL3769598.1"/>
    <property type="molecule type" value="Genomic_DNA"/>
</dbReference>
<dbReference type="Pfam" id="PF10294">
    <property type="entry name" value="Methyltransf_16"/>
    <property type="match status" value="1"/>
</dbReference>
<dbReference type="PANTHER" id="PTHR14614">
    <property type="entry name" value="HEPATOCELLULAR CARCINOMA-ASSOCIATED ANTIGEN"/>
    <property type="match status" value="1"/>
</dbReference>
<dbReference type="Gene3D" id="3.40.50.150">
    <property type="entry name" value="Vaccinia Virus protein VP39"/>
    <property type="match status" value="1"/>
</dbReference>
<evidence type="ECO:0000313" key="3">
    <source>
        <dbReference type="Proteomes" id="UP001530400"/>
    </source>
</evidence>
<dbReference type="Proteomes" id="UP001530400">
    <property type="component" value="Unassembled WGS sequence"/>
</dbReference>
<keyword evidence="3" id="KW-1185">Reference proteome</keyword>
<evidence type="ECO:0000313" key="2">
    <source>
        <dbReference type="EMBL" id="KAL3769598.1"/>
    </source>
</evidence>
<evidence type="ECO:0008006" key="4">
    <source>
        <dbReference type="Google" id="ProtNLM"/>
    </source>
</evidence>
<dbReference type="InterPro" id="IPR019410">
    <property type="entry name" value="Methyltransf_16"/>
</dbReference>
<accession>A0ABD3N2R0</accession>
<dbReference type="SUPFAM" id="SSF53335">
    <property type="entry name" value="S-adenosyl-L-methionine-dependent methyltransferases"/>
    <property type="match status" value="1"/>
</dbReference>
<organism evidence="2 3">
    <name type="scientific">Cyclotella atomus</name>
    <dbReference type="NCBI Taxonomy" id="382360"/>
    <lineage>
        <taxon>Eukaryota</taxon>
        <taxon>Sar</taxon>
        <taxon>Stramenopiles</taxon>
        <taxon>Ochrophyta</taxon>
        <taxon>Bacillariophyta</taxon>
        <taxon>Coscinodiscophyceae</taxon>
        <taxon>Thalassiosirophycidae</taxon>
        <taxon>Stephanodiscales</taxon>
        <taxon>Stephanodiscaceae</taxon>
        <taxon>Cyclotella</taxon>
    </lineage>
</organism>
<feature type="region of interest" description="Disordered" evidence="1">
    <location>
        <begin position="74"/>
        <end position="93"/>
    </location>
</feature>
<reference evidence="2 3" key="1">
    <citation type="submission" date="2024-10" db="EMBL/GenBank/DDBJ databases">
        <title>Updated reference genomes for cyclostephanoid diatoms.</title>
        <authorList>
            <person name="Roberts W.R."/>
            <person name="Alverson A.J."/>
        </authorList>
    </citation>
    <scope>NUCLEOTIDE SEQUENCE [LARGE SCALE GENOMIC DNA]</scope>
    <source>
        <strain evidence="2 3">AJA010-31</strain>
    </source>
</reference>
<protein>
    <recommendedName>
        <fullName evidence="4">Calmodulin-lysine N-methyltransferase</fullName>
    </recommendedName>
</protein>
<feature type="region of interest" description="Disordered" evidence="1">
    <location>
        <begin position="33"/>
        <end position="53"/>
    </location>
</feature>
<dbReference type="PANTHER" id="PTHR14614:SF132">
    <property type="entry name" value="PROTEIN-LYSINE METHYLTRANSFERASE C42C1.13"/>
    <property type="match status" value="1"/>
</dbReference>
<dbReference type="InterPro" id="IPR029063">
    <property type="entry name" value="SAM-dependent_MTases_sf"/>
</dbReference>